<evidence type="ECO:0000256" key="1">
    <source>
        <dbReference type="SAM" id="SignalP"/>
    </source>
</evidence>
<keyword evidence="1" id="KW-0732">Signal</keyword>
<evidence type="ECO:0000313" key="3">
    <source>
        <dbReference type="Proteomes" id="UP000006315"/>
    </source>
</evidence>
<reference evidence="2 3" key="1">
    <citation type="journal article" date="2012" name="Front. Microbiol.">
        <title>Redundancy and modularity in membrane-associated dissimilatory nitrate reduction in Bacillus.</title>
        <authorList>
            <person name="Heylen K."/>
            <person name="Keltjens J."/>
        </authorList>
    </citation>
    <scope>NUCLEOTIDE SEQUENCE [LARGE SCALE GENOMIC DNA]</scope>
    <source>
        <strain evidence="2 3">LMG 9581</strain>
    </source>
</reference>
<dbReference type="STRING" id="1131731.BAZO_03360"/>
<dbReference type="AlphaFoldDB" id="K6E5W5"/>
<dbReference type="PATRIC" id="fig|1131731.3.peg.689"/>
<dbReference type="RefSeq" id="WP_003329836.1">
    <property type="nucleotide sequence ID" value="NZ_AJLR01000037.1"/>
</dbReference>
<gene>
    <name evidence="2" type="ORF">BAZO_03360</name>
</gene>
<dbReference type="EMBL" id="AJLR01000037">
    <property type="protein sequence ID" value="EKN68661.1"/>
    <property type="molecule type" value="Genomic_DNA"/>
</dbReference>
<accession>K6E5W5</accession>
<protein>
    <submittedName>
        <fullName evidence="2">Uncharacterized protein</fullName>
    </submittedName>
</protein>
<dbReference type="Proteomes" id="UP000006315">
    <property type="component" value="Unassembled WGS sequence"/>
</dbReference>
<keyword evidence="3" id="KW-1185">Reference proteome</keyword>
<feature type="chain" id="PRO_5003894124" evidence="1">
    <location>
        <begin position="27"/>
        <end position="289"/>
    </location>
</feature>
<sequence length="289" mass="31777">MKKKWLTAGAGLGIGAVLFMASGISAMEDTSGYDAYKTALQNTKAKTSMTVNVDLTVMDNGKKLVEGTADLKVNKNQRAGSVAATIGDTTETRSINVFRQEGKVVFKNSEDDVYKVKELNNPKWQHHGDPQGPPKAVEQVFGALFGNIKELSTIENKANYSKHVELHLSGDQVPAVVNAVGTMAVSKIGNHPNSENTPDWMANMPKLTDKIKVDKIDLEAEISPNNVLEEQSAKIKIIGTDDSGKKHDLTINIDIDYTDFNKTVPETVDLTDKKIEEIKKDGITRRWRH</sequence>
<name>K6E5W5_SCHAZ</name>
<feature type="signal peptide" evidence="1">
    <location>
        <begin position="1"/>
        <end position="26"/>
    </location>
</feature>
<evidence type="ECO:0000313" key="2">
    <source>
        <dbReference type="EMBL" id="EKN68661.1"/>
    </source>
</evidence>
<proteinExistence type="predicted"/>
<organism evidence="2 3">
    <name type="scientific">Schinkia azotoformans LMG 9581</name>
    <dbReference type="NCBI Taxonomy" id="1131731"/>
    <lineage>
        <taxon>Bacteria</taxon>
        <taxon>Bacillati</taxon>
        <taxon>Bacillota</taxon>
        <taxon>Bacilli</taxon>
        <taxon>Bacillales</taxon>
        <taxon>Bacillaceae</taxon>
        <taxon>Calidifontibacillus/Schinkia group</taxon>
        <taxon>Schinkia</taxon>
    </lineage>
</organism>
<comment type="caution">
    <text evidence="2">The sequence shown here is derived from an EMBL/GenBank/DDBJ whole genome shotgun (WGS) entry which is preliminary data.</text>
</comment>